<keyword evidence="4" id="KW-0998">Cell outer membrane</keyword>
<dbReference type="SUPFAM" id="SSF54523">
    <property type="entry name" value="Pili subunits"/>
    <property type="match status" value="1"/>
</dbReference>
<dbReference type="Gene3D" id="3.30.700.10">
    <property type="entry name" value="Glycoprotein, Type 4 Pilin"/>
    <property type="match status" value="1"/>
</dbReference>
<dbReference type="InterPro" id="IPR045584">
    <property type="entry name" value="Pilin-like"/>
</dbReference>
<dbReference type="RefSeq" id="WP_339096348.1">
    <property type="nucleotide sequence ID" value="NZ_CP149782.1"/>
</dbReference>
<dbReference type="PROSITE" id="PS00409">
    <property type="entry name" value="PROKAR_NTER_METHYL"/>
    <property type="match status" value="1"/>
</dbReference>
<proteinExistence type="predicted"/>
<comment type="subcellular location">
    <subcellularLocation>
        <location evidence="1">Cell outer membrane</location>
        <topology evidence="1">Single-pass membrane protein</topology>
    </subcellularLocation>
    <subcellularLocation>
        <location evidence="2">Periplasm</location>
    </subcellularLocation>
</comment>
<keyword evidence="3" id="KW-0574">Periplasm</keyword>
<accession>A0AAU6Q4J8</accession>
<sequence length="284" mass="29944">MRPKRSNEGFTLIELLVAVALLGILLTLVFSTMTQGVQLQTRTETQVSLDSNLRRLSQIVTQDLRNASYGMVTSTPYATGATSISVALASDNAVHPVIGPATSFQTAQNTQALLPSGAAWPANASFALVNAPGSRATILKLSTGFTAGGAVTLQHAGQANTLCPSTRNFVQRVSLVGYSYDAARKVVFRTTQDVGDATELPLAFNVTAFSLSYISQTGTAYSSPDALPANEQLSRIALSVSMEGRTSQGTLQRRLDSVVQLPALFTLSANPIRYVSPGSAVTCP</sequence>
<dbReference type="Pfam" id="PF07963">
    <property type="entry name" value="N_methyl"/>
    <property type="match status" value="1"/>
</dbReference>
<protein>
    <submittedName>
        <fullName evidence="5">Prepilin-type N-terminal cleavage/methylation domain-containing protein</fullName>
    </submittedName>
</protein>
<evidence type="ECO:0000256" key="2">
    <source>
        <dbReference type="ARBA" id="ARBA00004418"/>
    </source>
</evidence>
<evidence type="ECO:0000256" key="3">
    <source>
        <dbReference type="ARBA" id="ARBA00022764"/>
    </source>
</evidence>
<keyword evidence="4" id="KW-0472">Membrane</keyword>
<dbReference type="EMBL" id="CP149782">
    <property type="protein sequence ID" value="WYF45173.1"/>
    <property type="molecule type" value="Genomic_DNA"/>
</dbReference>
<name>A0AAU6Q4J8_9DEIO</name>
<dbReference type="GO" id="GO:0042597">
    <property type="term" value="C:periplasmic space"/>
    <property type="evidence" value="ECO:0007669"/>
    <property type="project" value="UniProtKB-SubCell"/>
</dbReference>
<gene>
    <name evidence="5" type="ORF">WDJ50_03365</name>
</gene>
<dbReference type="GO" id="GO:0009279">
    <property type="term" value="C:cell outer membrane"/>
    <property type="evidence" value="ECO:0007669"/>
    <property type="project" value="UniProtKB-SubCell"/>
</dbReference>
<organism evidence="5">
    <name type="scientific">Deinococcus sp. VB142</name>
    <dbReference type="NCBI Taxonomy" id="3112952"/>
    <lineage>
        <taxon>Bacteria</taxon>
        <taxon>Thermotogati</taxon>
        <taxon>Deinococcota</taxon>
        <taxon>Deinococci</taxon>
        <taxon>Deinococcales</taxon>
        <taxon>Deinococcaceae</taxon>
        <taxon>Deinococcus</taxon>
    </lineage>
</organism>
<evidence type="ECO:0000313" key="5">
    <source>
        <dbReference type="EMBL" id="WYF45173.1"/>
    </source>
</evidence>
<dbReference type="AlphaFoldDB" id="A0AAU6Q4J8"/>
<reference evidence="5" key="1">
    <citation type="submission" date="2024-03" db="EMBL/GenBank/DDBJ databases">
        <title>Deinococcus weizhi sp. nov., isolated from human skin.</title>
        <authorList>
            <person name="Wei Z."/>
            <person name="Tian F."/>
            <person name="Yang C."/>
            <person name="Xin L.T."/>
            <person name="Wen Z.J."/>
            <person name="Lan K.C."/>
            <person name="Yu L."/>
            <person name="Zhe W."/>
            <person name="Dan F.D."/>
            <person name="Jun W."/>
            <person name="Rui Z."/>
            <person name="Yong X.J."/>
            <person name="Ting Y."/>
            <person name="Wei X."/>
            <person name="Xu Z.G."/>
            <person name="Xin Z."/>
            <person name="Dong F.G."/>
            <person name="Ni X.M."/>
            <person name="Zheng M.G."/>
            <person name="Chun Y."/>
            <person name="Qian W.X."/>
        </authorList>
    </citation>
    <scope>NUCLEOTIDE SEQUENCE</scope>
    <source>
        <strain evidence="5">VB142</strain>
    </source>
</reference>
<evidence type="ECO:0000256" key="4">
    <source>
        <dbReference type="ARBA" id="ARBA00023237"/>
    </source>
</evidence>
<dbReference type="InterPro" id="IPR012902">
    <property type="entry name" value="N_methyl_site"/>
</dbReference>
<dbReference type="NCBIfam" id="TIGR02532">
    <property type="entry name" value="IV_pilin_GFxxxE"/>
    <property type="match status" value="1"/>
</dbReference>
<evidence type="ECO:0000256" key="1">
    <source>
        <dbReference type="ARBA" id="ARBA00004203"/>
    </source>
</evidence>